<feature type="non-terminal residue" evidence="1">
    <location>
        <position position="1"/>
    </location>
</feature>
<name>X1GST4_9ZZZZ</name>
<evidence type="ECO:0008006" key="2">
    <source>
        <dbReference type="Google" id="ProtNLM"/>
    </source>
</evidence>
<sequence>VLTVGIDPKPKMEEIDLEAWNSKIVEYAKLAEEYDVELFAPMAEPGGLFAEKDIEKWGQEILLRIKEVYHGEVVWMGCGPGGEPLSEEFLKELSEGLPGKYVGYDYIGFGLNLVPEMTLEEFPQYVDNSIKYKLAQAERDNCKGVMVTEFSVFLPKQRSEEEVARAHEIVLEKAKGYDKISGLFVANFLGGQIEGLPLIEEDIKTGEVIKRYFTEILD</sequence>
<dbReference type="AlphaFoldDB" id="X1GST4"/>
<reference evidence="1" key="1">
    <citation type="journal article" date="2014" name="Front. Microbiol.">
        <title>High frequency of phylogenetically diverse reductive dehalogenase-homologous genes in deep subseafloor sedimentary metagenomes.</title>
        <authorList>
            <person name="Kawai M."/>
            <person name="Futagami T."/>
            <person name="Toyoda A."/>
            <person name="Takaki Y."/>
            <person name="Nishi S."/>
            <person name="Hori S."/>
            <person name="Arai W."/>
            <person name="Tsubouchi T."/>
            <person name="Morono Y."/>
            <person name="Uchiyama I."/>
            <person name="Ito T."/>
            <person name="Fujiyama A."/>
            <person name="Inagaki F."/>
            <person name="Takami H."/>
        </authorList>
    </citation>
    <scope>NUCLEOTIDE SEQUENCE</scope>
    <source>
        <strain evidence="1">Expedition CK06-06</strain>
    </source>
</reference>
<comment type="caution">
    <text evidence="1">The sequence shown here is derived from an EMBL/GenBank/DDBJ whole genome shotgun (WGS) entry which is preliminary data.</text>
</comment>
<accession>X1GST4</accession>
<gene>
    <name evidence="1" type="ORF">S03H2_37023</name>
</gene>
<protein>
    <recommendedName>
        <fullName evidence="2">Hcy-binding domain-containing protein</fullName>
    </recommendedName>
</protein>
<organism evidence="1">
    <name type="scientific">marine sediment metagenome</name>
    <dbReference type="NCBI Taxonomy" id="412755"/>
    <lineage>
        <taxon>unclassified sequences</taxon>
        <taxon>metagenomes</taxon>
        <taxon>ecological metagenomes</taxon>
    </lineage>
</organism>
<proteinExistence type="predicted"/>
<dbReference type="Gene3D" id="3.20.20.80">
    <property type="entry name" value="Glycosidases"/>
    <property type="match status" value="1"/>
</dbReference>
<dbReference type="EMBL" id="BARU01022757">
    <property type="protein sequence ID" value="GAH60242.1"/>
    <property type="molecule type" value="Genomic_DNA"/>
</dbReference>
<evidence type="ECO:0000313" key="1">
    <source>
        <dbReference type="EMBL" id="GAH60242.1"/>
    </source>
</evidence>